<evidence type="ECO:0000256" key="3">
    <source>
        <dbReference type="ARBA" id="ARBA00013266"/>
    </source>
</evidence>
<dbReference type="EMBL" id="JABFAE010000003">
    <property type="protein sequence ID" value="MBA0824322.1"/>
    <property type="molecule type" value="Genomic_DNA"/>
</dbReference>
<comment type="caution">
    <text evidence="7">The sequence shown here is derived from an EMBL/GenBank/DDBJ whole genome shotgun (WGS) entry which is preliminary data.</text>
</comment>
<evidence type="ECO:0000313" key="7">
    <source>
        <dbReference type="EMBL" id="MBA0824322.1"/>
    </source>
</evidence>
<reference evidence="7 8" key="1">
    <citation type="journal article" date="2019" name="Genome Biol. Evol.">
        <title>Insights into the evolution of the New World diploid cottons (Gossypium, subgenus Houzingenia) based on genome sequencing.</title>
        <authorList>
            <person name="Grover C.E."/>
            <person name="Arick M.A. 2nd"/>
            <person name="Thrash A."/>
            <person name="Conover J.L."/>
            <person name="Sanders W.S."/>
            <person name="Peterson D.G."/>
            <person name="Frelichowski J.E."/>
            <person name="Scheffler J.A."/>
            <person name="Scheffler B.E."/>
            <person name="Wendel J.F."/>
        </authorList>
    </citation>
    <scope>NUCLEOTIDE SEQUENCE [LARGE SCALE GENOMIC DNA]</scope>
    <source>
        <strain evidence="7">6</strain>
        <tissue evidence="7">Leaf</tissue>
    </source>
</reference>
<dbReference type="InterPro" id="IPR018357">
    <property type="entry name" value="Hexapep_transf_CS"/>
</dbReference>
<gene>
    <name evidence="7" type="ORF">Goarm_020998</name>
</gene>
<dbReference type="PANTHER" id="PTHR42811">
    <property type="entry name" value="SERINE ACETYLTRANSFERASE"/>
    <property type="match status" value="1"/>
</dbReference>
<accession>A0A7J9IQF5</accession>
<dbReference type="EC" id="2.3.1.30" evidence="3"/>
<dbReference type="GO" id="GO:0009001">
    <property type="term" value="F:serine O-acetyltransferase activity"/>
    <property type="evidence" value="ECO:0007669"/>
    <property type="project" value="UniProtKB-EC"/>
</dbReference>
<dbReference type="PIRSF" id="PIRSF000441">
    <property type="entry name" value="CysE"/>
    <property type="match status" value="1"/>
</dbReference>
<protein>
    <recommendedName>
        <fullName evidence="3">serine O-acetyltransferase</fullName>
        <ecNumber evidence="3">2.3.1.30</ecNumber>
    </recommendedName>
</protein>
<name>A0A7J9IQF5_9ROSI</name>
<dbReference type="PROSITE" id="PS00101">
    <property type="entry name" value="HEXAPEP_TRANSFERASES"/>
    <property type="match status" value="1"/>
</dbReference>
<keyword evidence="5" id="KW-0808">Transferase</keyword>
<dbReference type="GO" id="GO:0005737">
    <property type="term" value="C:cytoplasm"/>
    <property type="evidence" value="ECO:0007669"/>
    <property type="project" value="InterPro"/>
</dbReference>
<dbReference type="Proteomes" id="UP000593575">
    <property type="component" value="Unassembled WGS sequence"/>
</dbReference>
<feature type="non-terminal residue" evidence="7">
    <location>
        <position position="181"/>
    </location>
</feature>
<keyword evidence="4" id="KW-0028">Amino-acid biosynthesis</keyword>
<dbReference type="SUPFAM" id="SSF51161">
    <property type="entry name" value="Trimeric LpxA-like enzymes"/>
    <property type="match status" value="1"/>
</dbReference>
<evidence type="ECO:0000256" key="5">
    <source>
        <dbReference type="ARBA" id="ARBA00022679"/>
    </source>
</evidence>
<dbReference type="Gene3D" id="1.10.3130.10">
    <property type="entry name" value="serine acetyltransferase, domain 1"/>
    <property type="match status" value="1"/>
</dbReference>
<dbReference type="CDD" id="cd03354">
    <property type="entry name" value="LbH_SAT"/>
    <property type="match status" value="1"/>
</dbReference>
<evidence type="ECO:0000313" key="8">
    <source>
        <dbReference type="Proteomes" id="UP000593575"/>
    </source>
</evidence>
<evidence type="ECO:0000256" key="1">
    <source>
        <dbReference type="ARBA" id="ARBA00004876"/>
    </source>
</evidence>
<evidence type="ECO:0000256" key="4">
    <source>
        <dbReference type="ARBA" id="ARBA00022605"/>
    </source>
</evidence>
<proteinExistence type="inferred from homology"/>
<dbReference type="FunFam" id="2.160.10.10:FF:000002">
    <property type="entry name" value="Serine acetyltransferase"/>
    <property type="match status" value="1"/>
</dbReference>
<dbReference type="InterPro" id="IPR011004">
    <property type="entry name" value="Trimer_LpxA-like_sf"/>
</dbReference>
<comment type="similarity">
    <text evidence="2">Belongs to the transferase hexapeptide repeat family.</text>
</comment>
<evidence type="ECO:0000256" key="2">
    <source>
        <dbReference type="ARBA" id="ARBA00007274"/>
    </source>
</evidence>
<dbReference type="GO" id="GO:0006535">
    <property type="term" value="P:cysteine biosynthetic process from serine"/>
    <property type="evidence" value="ECO:0007669"/>
    <property type="project" value="InterPro"/>
</dbReference>
<dbReference type="Gene3D" id="2.160.10.10">
    <property type="entry name" value="Hexapeptide repeat proteins"/>
    <property type="match status" value="1"/>
</dbReference>
<dbReference type="InterPro" id="IPR005881">
    <property type="entry name" value="Ser_O-AcTrfase"/>
</dbReference>
<comment type="pathway">
    <text evidence="1">Amino-acid biosynthesis; L-cysteine biosynthesis; L-cysteine from L-serine: step 1/2.</text>
</comment>
<sequence length="181" mass="19109">GYHSLQSYRVAHALWKQGRNVLALALQSRISEFSLCEDNKGFLMSRFNAAAKIGDGILLDHGTGVVIGETAVVGNRVSLMHGVTLGGTGKETGDRHPKVGDLALLGACVTVLGNIKIGEGAMIAAGSLVLKHVPPHSMVAGTPAQVIGSIDEQDPSLTMNHDATKEFFKHLAVSFRDGRSK</sequence>
<dbReference type="AlphaFoldDB" id="A0A7J9IQF5"/>
<organism evidence="7 8">
    <name type="scientific">Gossypium armourianum</name>
    <dbReference type="NCBI Taxonomy" id="34283"/>
    <lineage>
        <taxon>Eukaryota</taxon>
        <taxon>Viridiplantae</taxon>
        <taxon>Streptophyta</taxon>
        <taxon>Embryophyta</taxon>
        <taxon>Tracheophyta</taxon>
        <taxon>Spermatophyta</taxon>
        <taxon>Magnoliopsida</taxon>
        <taxon>eudicotyledons</taxon>
        <taxon>Gunneridae</taxon>
        <taxon>Pentapetalae</taxon>
        <taxon>rosids</taxon>
        <taxon>malvids</taxon>
        <taxon>Malvales</taxon>
        <taxon>Malvaceae</taxon>
        <taxon>Malvoideae</taxon>
        <taxon>Gossypium</taxon>
    </lineage>
</organism>
<keyword evidence="6" id="KW-0012">Acyltransferase</keyword>
<dbReference type="InterPro" id="IPR045304">
    <property type="entry name" value="LbH_SAT"/>
</dbReference>
<evidence type="ECO:0000256" key="6">
    <source>
        <dbReference type="ARBA" id="ARBA00023315"/>
    </source>
</evidence>
<dbReference type="InterPro" id="IPR042122">
    <property type="entry name" value="Ser_AcTrfase_N_sf"/>
</dbReference>
<keyword evidence="8" id="KW-1185">Reference proteome</keyword>